<evidence type="ECO:0000313" key="3">
    <source>
        <dbReference type="EMBL" id="RDH25322.1"/>
    </source>
</evidence>
<keyword evidence="2" id="KW-0812">Transmembrane</keyword>
<proteinExistence type="predicted"/>
<feature type="compositionally biased region" description="Low complexity" evidence="1">
    <location>
        <begin position="123"/>
        <end position="132"/>
    </location>
</feature>
<sequence length="230" mass="25648">MYIAVSSISTNSFFIAYTLILFTYPYVGCSRISLQSSSSRGLPSNPQKTSKPDYHDFIFPIIVKFQWTPIAMPSFSSTFSSIFKSSKKKKTTKKTSSATIEMSSIPTSSKKTTTTTAHHGKNINHVNNNINKSDNKIAKDNYNNRNNKTADKAMKSPDNNYYNNNITATATATATNNNNRNNMSDNDYNKSNNNIIATNDSEPVDLGIPRRGHSPRDLASNLYRMADSLR</sequence>
<organism evidence="3 4">
    <name type="scientific">Aspergillus niger ATCC 13496</name>
    <dbReference type="NCBI Taxonomy" id="1353008"/>
    <lineage>
        <taxon>Eukaryota</taxon>
        <taxon>Fungi</taxon>
        <taxon>Dikarya</taxon>
        <taxon>Ascomycota</taxon>
        <taxon>Pezizomycotina</taxon>
        <taxon>Eurotiomycetes</taxon>
        <taxon>Eurotiomycetidae</taxon>
        <taxon>Eurotiales</taxon>
        <taxon>Aspergillaceae</taxon>
        <taxon>Aspergillus</taxon>
        <taxon>Aspergillus subgen. Circumdati</taxon>
    </lineage>
</organism>
<gene>
    <name evidence="3" type="ORF">M747DRAFT_301343</name>
</gene>
<feature type="compositionally biased region" description="Low complexity" evidence="1">
    <location>
        <begin position="107"/>
        <end position="116"/>
    </location>
</feature>
<dbReference type="EMBL" id="KZ851900">
    <property type="protein sequence ID" value="RDH25322.1"/>
    <property type="molecule type" value="Genomic_DNA"/>
</dbReference>
<evidence type="ECO:0000256" key="2">
    <source>
        <dbReference type="SAM" id="Phobius"/>
    </source>
</evidence>
<dbReference type="AlphaFoldDB" id="A0A370CGJ2"/>
<evidence type="ECO:0000313" key="4">
    <source>
        <dbReference type="Proteomes" id="UP000253845"/>
    </source>
</evidence>
<protein>
    <submittedName>
        <fullName evidence="3">Uncharacterized protein</fullName>
    </submittedName>
</protein>
<keyword evidence="2" id="KW-1133">Transmembrane helix</keyword>
<accession>A0A370CGJ2</accession>
<feature type="transmembrane region" description="Helical" evidence="2">
    <location>
        <begin position="12"/>
        <end position="34"/>
    </location>
</feature>
<keyword evidence="2" id="KW-0472">Membrane</keyword>
<dbReference type="Proteomes" id="UP000253845">
    <property type="component" value="Unassembled WGS sequence"/>
</dbReference>
<evidence type="ECO:0000256" key="1">
    <source>
        <dbReference type="SAM" id="MobiDB-lite"/>
    </source>
</evidence>
<feature type="region of interest" description="Disordered" evidence="1">
    <location>
        <begin position="93"/>
        <end position="159"/>
    </location>
</feature>
<name>A0A370CGJ2_ASPNG</name>
<dbReference type="VEuPathDB" id="FungiDB:M747DRAFT_301343"/>
<reference evidence="3 4" key="1">
    <citation type="submission" date="2018-07" db="EMBL/GenBank/DDBJ databases">
        <title>Section-level genome sequencing of Aspergillus section Nigri to investigate inter- and intra-species variation.</title>
        <authorList>
            <consortium name="DOE Joint Genome Institute"/>
            <person name="Vesth T.C."/>
            <person name="Nybo J.L."/>
            <person name="Theobald S."/>
            <person name="Frisvad J.C."/>
            <person name="Larsen T.O."/>
            <person name="Nielsen K.F."/>
            <person name="Hoof J.B."/>
            <person name="Brandl J."/>
            <person name="Salamov A."/>
            <person name="Riley R."/>
            <person name="Gladden J.M."/>
            <person name="Phatale P."/>
            <person name="Nielsen M.T."/>
            <person name="Lyhne E.K."/>
            <person name="Kogle M.E."/>
            <person name="Strasser K."/>
            <person name="McDonnell E."/>
            <person name="Barry K."/>
            <person name="Clum A."/>
            <person name="Chen C."/>
            <person name="Nolan M."/>
            <person name="Sandor L."/>
            <person name="Kuo A."/>
            <person name="Lipzen A."/>
            <person name="Hainaut M."/>
            <person name="Drula E."/>
            <person name="Tsang A."/>
            <person name="Magnuson J.K."/>
            <person name="Henrissat B."/>
            <person name="Wiebenga A."/>
            <person name="Simmons B.A."/>
            <person name="Makela M.R."/>
            <person name="De vries R.P."/>
            <person name="Grigoriev I.V."/>
            <person name="Mortensen U.H."/>
            <person name="Baker S.E."/>
            <person name="Andersen M.R."/>
        </authorList>
    </citation>
    <scope>NUCLEOTIDE SEQUENCE [LARGE SCALE GENOMIC DNA]</scope>
    <source>
        <strain evidence="3 4">ATCC 13496</strain>
    </source>
</reference>